<proteinExistence type="inferred from homology"/>
<keyword evidence="4" id="KW-1185">Reference proteome</keyword>
<dbReference type="Pfam" id="PF04012">
    <property type="entry name" value="PspA_IM30"/>
    <property type="match status" value="1"/>
</dbReference>
<organism evidence="3 4">
    <name type="scientific">Exiguobacterium antarcticum</name>
    <dbReference type="NCBI Taxonomy" id="132920"/>
    <lineage>
        <taxon>Bacteria</taxon>
        <taxon>Bacillati</taxon>
        <taxon>Bacillota</taxon>
        <taxon>Bacilli</taxon>
        <taxon>Bacillales</taxon>
        <taxon>Bacillales Family XII. Incertae Sedis</taxon>
        <taxon>Exiguobacterium</taxon>
    </lineage>
</organism>
<dbReference type="RefSeq" id="WP_014969602.1">
    <property type="nucleotide sequence ID" value="NZ_JANJYY010000009.1"/>
</dbReference>
<sequence>MKNVFDQLNEFANQMMTEVKKAADQGEAPAKKLVRHIRTTESDLKEIDRLLERQRTLLVELTHKQDEAKELADKRFTQVEIAKEAGEQELAERAAIESKHYGEQFRFFEELIEETKRELNQLEREALELKLKLEDLQNKRYEWMMRENVSNLKSKMNQVLEREPNATIKEEQHPFTVEEDETKVEEATIAEDDIDARIAELERRFQK</sequence>
<reference evidence="3 4" key="1">
    <citation type="submission" date="2023-04" db="EMBL/GenBank/DDBJ databases">
        <title>Antarctic isolates genomes.</title>
        <authorList>
            <person name="Dimov S.G."/>
        </authorList>
    </citation>
    <scope>NUCLEOTIDE SEQUENCE [LARGE SCALE GENOMIC DNA]</scope>
    <source>
        <strain evidence="3 4">AL19</strain>
    </source>
</reference>
<evidence type="ECO:0000313" key="3">
    <source>
        <dbReference type="EMBL" id="MDI3235277.1"/>
    </source>
</evidence>
<feature type="coiled-coil region" evidence="2">
    <location>
        <begin position="105"/>
        <end position="139"/>
    </location>
</feature>
<comment type="caution">
    <text evidence="3">The sequence shown here is derived from an EMBL/GenBank/DDBJ whole genome shotgun (WGS) entry which is preliminary data.</text>
</comment>
<name>A0ABT6R2V4_9BACL</name>
<dbReference type="EMBL" id="JASBQV010000013">
    <property type="protein sequence ID" value="MDI3235277.1"/>
    <property type="molecule type" value="Genomic_DNA"/>
</dbReference>
<evidence type="ECO:0000256" key="1">
    <source>
        <dbReference type="ARBA" id="ARBA00043985"/>
    </source>
</evidence>
<keyword evidence="2" id="KW-0175">Coiled coil</keyword>
<evidence type="ECO:0000256" key="2">
    <source>
        <dbReference type="SAM" id="Coils"/>
    </source>
</evidence>
<dbReference type="Proteomes" id="UP001243286">
    <property type="component" value="Unassembled WGS sequence"/>
</dbReference>
<gene>
    <name evidence="3" type="ORF">QK289_09685</name>
</gene>
<evidence type="ECO:0000313" key="4">
    <source>
        <dbReference type="Proteomes" id="UP001243286"/>
    </source>
</evidence>
<comment type="similarity">
    <text evidence="1">Belongs to the PspA/Vipp/IM30 family.</text>
</comment>
<dbReference type="InterPro" id="IPR007157">
    <property type="entry name" value="PspA_VIPP1"/>
</dbReference>
<protein>
    <submittedName>
        <fullName evidence="3">PspA/IM30 family protein</fullName>
    </submittedName>
</protein>
<accession>A0ABT6R2V4</accession>